<dbReference type="Pfam" id="PF11706">
    <property type="entry name" value="zf-CGNR"/>
    <property type="match status" value="1"/>
</dbReference>
<dbReference type="SUPFAM" id="SSF160904">
    <property type="entry name" value="Jann2411-like"/>
    <property type="match status" value="1"/>
</dbReference>
<gene>
    <name evidence="2" type="ORF">Ade02nite_88770</name>
</gene>
<protein>
    <recommendedName>
        <fullName evidence="1">Zinc finger CGNR domain-containing protein</fullName>
    </recommendedName>
</protein>
<reference evidence="2 3" key="1">
    <citation type="submission" date="2021-01" db="EMBL/GenBank/DDBJ databases">
        <title>Whole genome shotgun sequence of Actinoplanes deccanensis NBRC 13994.</title>
        <authorList>
            <person name="Komaki H."/>
            <person name="Tamura T."/>
        </authorList>
    </citation>
    <scope>NUCLEOTIDE SEQUENCE [LARGE SCALE GENOMIC DNA]</scope>
    <source>
        <strain evidence="2 3">NBRC 13994</strain>
    </source>
</reference>
<evidence type="ECO:0000313" key="3">
    <source>
        <dbReference type="Proteomes" id="UP000609879"/>
    </source>
</evidence>
<comment type="caution">
    <text evidence="2">The sequence shown here is derived from an EMBL/GenBank/DDBJ whole genome shotgun (WGS) entry which is preliminary data.</text>
</comment>
<proteinExistence type="predicted"/>
<dbReference type="EMBL" id="BOMI01000188">
    <property type="protein sequence ID" value="GID80236.1"/>
    <property type="molecule type" value="Genomic_DNA"/>
</dbReference>
<dbReference type="Gene3D" id="1.10.3300.10">
    <property type="entry name" value="Jann2411-like domain"/>
    <property type="match status" value="1"/>
</dbReference>
<dbReference type="PANTHER" id="PTHR35525">
    <property type="entry name" value="BLL6575 PROTEIN"/>
    <property type="match status" value="1"/>
</dbReference>
<dbReference type="InterPro" id="IPR010852">
    <property type="entry name" value="ABATE"/>
</dbReference>
<evidence type="ECO:0000259" key="1">
    <source>
        <dbReference type="Pfam" id="PF11706"/>
    </source>
</evidence>
<dbReference type="InterPro" id="IPR023286">
    <property type="entry name" value="ABATE_dom_sf"/>
</dbReference>
<organism evidence="2 3">
    <name type="scientific">Paractinoplanes deccanensis</name>
    <dbReference type="NCBI Taxonomy" id="113561"/>
    <lineage>
        <taxon>Bacteria</taxon>
        <taxon>Bacillati</taxon>
        <taxon>Actinomycetota</taxon>
        <taxon>Actinomycetes</taxon>
        <taxon>Micromonosporales</taxon>
        <taxon>Micromonosporaceae</taxon>
        <taxon>Paractinoplanes</taxon>
    </lineage>
</organism>
<dbReference type="InterPro" id="IPR021005">
    <property type="entry name" value="Znf_CGNR"/>
</dbReference>
<keyword evidence="3" id="KW-1185">Reference proteome</keyword>
<evidence type="ECO:0000313" key="2">
    <source>
        <dbReference type="EMBL" id="GID80236.1"/>
    </source>
</evidence>
<dbReference type="RefSeq" id="WP_203777348.1">
    <property type="nucleotide sequence ID" value="NZ_BAAABO010000009.1"/>
</dbReference>
<dbReference type="PANTHER" id="PTHR35525:SF3">
    <property type="entry name" value="BLL6575 PROTEIN"/>
    <property type="match status" value="1"/>
</dbReference>
<dbReference type="Pfam" id="PF07336">
    <property type="entry name" value="ABATE"/>
    <property type="match status" value="1"/>
</dbReference>
<name>A0ABQ3YJQ1_9ACTN</name>
<accession>A0ABQ3YJQ1</accession>
<sequence>MSAVSTGLVIYSAEGTPYLFDPGSLCLELLLTGGPGVLARYEVLHEPHDLAEWLALSRLRLTPADLSVSPGELEAAHRLRDALWQLARAVARSEPRRAEDVAEINRAAAEPPLIPQLTADITPAWRLPASATQVLSAIARDAVDLFSGRFATRIRECGAPDCYLIFVDTSPSGRRRWCSMETCGNRSKVRALRSRRAT</sequence>
<feature type="domain" description="Zinc finger CGNR" evidence="1">
    <location>
        <begin position="153"/>
        <end position="196"/>
    </location>
</feature>
<dbReference type="Proteomes" id="UP000609879">
    <property type="component" value="Unassembled WGS sequence"/>
</dbReference>